<evidence type="ECO:0000313" key="2">
    <source>
        <dbReference type="Proteomes" id="UP001163064"/>
    </source>
</evidence>
<organism evidence="1 2">
    <name type="scientific">Streptomyces beihaiensis</name>
    <dbReference type="NCBI Taxonomy" id="2984495"/>
    <lineage>
        <taxon>Bacteria</taxon>
        <taxon>Bacillati</taxon>
        <taxon>Actinomycetota</taxon>
        <taxon>Actinomycetes</taxon>
        <taxon>Kitasatosporales</taxon>
        <taxon>Streptomycetaceae</taxon>
        <taxon>Streptomyces</taxon>
    </lineage>
</organism>
<sequence length="205" mass="21646">MTHDHQHAPHPPVAPATAAHVQAALEESLRVLRPWADGDWTVAAGSLEWSCWETAAHIAHDLTAYAGQLAACPDDRCLPFDLVVRPGTAPKDVLRVVEAAAGMLCSALCAAAPGARAFHWGPCDPPGFAAMGVAETLLHTYDITRGLGVAWTPSPGLSETVVRRLFPDAPDGADPSAVLLWCTGRGELPGLARRSAWRWTAALPG</sequence>
<dbReference type="Proteomes" id="UP001163064">
    <property type="component" value="Unassembled WGS sequence"/>
</dbReference>
<comment type="caution">
    <text evidence="1">The sequence shown here is derived from an EMBL/GenBank/DDBJ whole genome shotgun (WGS) entry which is preliminary data.</text>
</comment>
<evidence type="ECO:0000313" key="1">
    <source>
        <dbReference type="EMBL" id="MCX3064058.1"/>
    </source>
</evidence>
<keyword evidence="2" id="KW-1185">Reference proteome</keyword>
<dbReference type="RefSeq" id="WP_266605499.1">
    <property type="nucleotide sequence ID" value="NZ_JAPHNL010000331.1"/>
</dbReference>
<reference evidence="1" key="1">
    <citation type="submission" date="2022-10" db="EMBL/GenBank/DDBJ databases">
        <title>Streptomyces beihaiensis sp. nov., a chitin degrading actinobacterium, isolated from shrimp pond soil.</title>
        <authorList>
            <person name="Xie J."/>
            <person name="Shen N."/>
        </authorList>
    </citation>
    <scope>NUCLEOTIDE SEQUENCE</scope>
    <source>
        <strain evidence="1">GXMU-J5</strain>
    </source>
</reference>
<gene>
    <name evidence="1" type="ORF">OFY01_30735</name>
</gene>
<protein>
    <recommendedName>
        <fullName evidence="3">Mycothiol-dependent maleylpyruvate isomerase metal-binding domain-containing protein</fullName>
    </recommendedName>
</protein>
<dbReference type="InterPro" id="IPR034660">
    <property type="entry name" value="DinB/YfiT-like"/>
</dbReference>
<name>A0ABT3U403_9ACTN</name>
<accession>A0ABT3U403</accession>
<proteinExistence type="predicted"/>
<dbReference type="EMBL" id="JAPHNL010000331">
    <property type="protein sequence ID" value="MCX3064058.1"/>
    <property type="molecule type" value="Genomic_DNA"/>
</dbReference>
<dbReference type="SUPFAM" id="SSF109854">
    <property type="entry name" value="DinB/YfiT-like putative metalloenzymes"/>
    <property type="match status" value="1"/>
</dbReference>
<evidence type="ECO:0008006" key="3">
    <source>
        <dbReference type="Google" id="ProtNLM"/>
    </source>
</evidence>